<evidence type="ECO:0000313" key="2">
    <source>
        <dbReference type="Proteomes" id="UP000287651"/>
    </source>
</evidence>
<name>A0A426ZW02_ENSVE</name>
<comment type="caution">
    <text evidence="1">The sequence shown here is derived from an EMBL/GenBank/DDBJ whole genome shotgun (WGS) entry which is preliminary data.</text>
</comment>
<protein>
    <submittedName>
        <fullName evidence="1">Uncharacterized protein</fullName>
    </submittedName>
</protein>
<accession>A0A426ZW02</accession>
<proteinExistence type="predicted"/>
<dbReference type="EMBL" id="AMZH03004787">
    <property type="protein sequence ID" value="RRT68133.1"/>
    <property type="molecule type" value="Genomic_DNA"/>
</dbReference>
<gene>
    <name evidence="1" type="ORF">B296_00004912</name>
</gene>
<organism evidence="1 2">
    <name type="scientific">Ensete ventricosum</name>
    <name type="common">Abyssinian banana</name>
    <name type="synonym">Musa ensete</name>
    <dbReference type="NCBI Taxonomy" id="4639"/>
    <lineage>
        <taxon>Eukaryota</taxon>
        <taxon>Viridiplantae</taxon>
        <taxon>Streptophyta</taxon>
        <taxon>Embryophyta</taxon>
        <taxon>Tracheophyta</taxon>
        <taxon>Spermatophyta</taxon>
        <taxon>Magnoliopsida</taxon>
        <taxon>Liliopsida</taxon>
        <taxon>Zingiberales</taxon>
        <taxon>Musaceae</taxon>
        <taxon>Ensete</taxon>
    </lineage>
</organism>
<dbReference type="AlphaFoldDB" id="A0A426ZW02"/>
<sequence>MSAMTSESIALTCNHVLPLTSDCLVLPRLVSKVSFYMRPSSSCPTIIALAPMSSGIFPTLSAADDDFYTCSEASFRLWNPKSPPLPFTPQCHFLLCLHPSSGFEFCLLHLYGPNTSCVLSPFSTCTHTSDICKCLLSYYRDLLLVAPGRRSLAILTSSLDQNQSSALAGNTPTLLLHLNYFRICFHDKITGLFYSSFMQLKHHPHTGGSRHSY</sequence>
<evidence type="ECO:0000313" key="1">
    <source>
        <dbReference type="EMBL" id="RRT68133.1"/>
    </source>
</evidence>
<reference evidence="1 2" key="1">
    <citation type="journal article" date="2014" name="Agronomy (Basel)">
        <title>A Draft Genome Sequence for Ensete ventricosum, the Drought-Tolerant Tree Against Hunger.</title>
        <authorList>
            <person name="Harrison J."/>
            <person name="Moore K.A."/>
            <person name="Paszkiewicz K."/>
            <person name="Jones T."/>
            <person name="Grant M."/>
            <person name="Ambacheew D."/>
            <person name="Muzemil S."/>
            <person name="Studholme D.J."/>
        </authorList>
    </citation>
    <scope>NUCLEOTIDE SEQUENCE [LARGE SCALE GENOMIC DNA]</scope>
</reference>
<dbReference type="Proteomes" id="UP000287651">
    <property type="component" value="Unassembled WGS sequence"/>
</dbReference>